<feature type="chain" id="PRO_5019112778" evidence="2">
    <location>
        <begin position="21"/>
        <end position="97"/>
    </location>
</feature>
<organism evidence="3 4">
    <name type="scientific">Jimgerdemannia flammicorona</name>
    <dbReference type="NCBI Taxonomy" id="994334"/>
    <lineage>
        <taxon>Eukaryota</taxon>
        <taxon>Fungi</taxon>
        <taxon>Fungi incertae sedis</taxon>
        <taxon>Mucoromycota</taxon>
        <taxon>Mucoromycotina</taxon>
        <taxon>Endogonomycetes</taxon>
        <taxon>Endogonales</taxon>
        <taxon>Endogonaceae</taxon>
        <taxon>Jimgerdemannia</taxon>
    </lineage>
</organism>
<feature type="signal peptide" evidence="2">
    <location>
        <begin position="1"/>
        <end position="20"/>
    </location>
</feature>
<gene>
    <name evidence="3" type="ORF">BC938DRAFT_472675</name>
</gene>
<feature type="region of interest" description="Disordered" evidence="1">
    <location>
        <begin position="72"/>
        <end position="97"/>
    </location>
</feature>
<evidence type="ECO:0000256" key="2">
    <source>
        <dbReference type="SAM" id="SignalP"/>
    </source>
</evidence>
<dbReference type="Proteomes" id="UP000274822">
    <property type="component" value="Unassembled WGS sequence"/>
</dbReference>
<accession>A0A433QTS9</accession>
<reference evidence="3 4" key="1">
    <citation type="journal article" date="2018" name="New Phytol.">
        <title>Phylogenomics of Endogonaceae and evolution of mycorrhizas within Mucoromycota.</title>
        <authorList>
            <person name="Chang Y."/>
            <person name="Desiro A."/>
            <person name="Na H."/>
            <person name="Sandor L."/>
            <person name="Lipzen A."/>
            <person name="Clum A."/>
            <person name="Barry K."/>
            <person name="Grigoriev I.V."/>
            <person name="Martin F.M."/>
            <person name="Stajich J.E."/>
            <person name="Smith M.E."/>
            <person name="Bonito G."/>
            <person name="Spatafora J.W."/>
        </authorList>
    </citation>
    <scope>NUCLEOTIDE SEQUENCE [LARGE SCALE GENOMIC DNA]</scope>
    <source>
        <strain evidence="3 4">AD002</strain>
    </source>
</reference>
<keyword evidence="4" id="KW-1185">Reference proteome</keyword>
<dbReference type="AlphaFoldDB" id="A0A433QTS9"/>
<evidence type="ECO:0000313" key="3">
    <source>
        <dbReference type="EMBL" id="RUS33194.1"/>
    </source>
</evidence>
<comment type="caution">
    <text evidence="3">The sequence shown here is derived from an EMBL/GenBank/DDBJ whole genome shotgun (WGS) entry which is preliminary data.</text>
</comment>
<sequence>MKFATIPFAFGIFAISGALAVPFDNIVPRALDSSQQSLEDCYAVCRTKFGVCRRPACASLYEKCYDNCKSNATTTGTTMEPTPTDTAPVATGSYGPK</sequence>
<keyword evidence="2" id="KW-0732">Signal</keyword>
<proteinExistence type="predicted"/>
<feature type="compositionally biased region" description="Low complexity" evidence="1">
    <location>
        <begin position="73"/>
        <end position="88"/>
    </location>
</feature>
<protein>
    <submittedName>
        <fullName evidence="3">Uncharacterized protein</fullName>
    </submittedName>
</protein>
<name>A0A433QTS9_9FUNG</name>
<evidence type="ECO:0000313" key="4">
    <source>
        <dbReference type="Proteomes" id="UP000274822"/>
    </source>
</evidence>
<evidence type="ECO:0000256" key="1">
    <source>
        <dbReference type="SAM" id="MobiDB-lite"/>
    </source>
</evidence>
<dbReference type="EMBL" id="RBNJ01001405">
    <property type="protein sequence ID" value="RUS33194.1"/>
    <property type="molecule type" value="Genomic_DNA"/>
</dbReference>